<organism evidence="1 2">
    <name type="scientific">Phoxinus phoxinus</name>
    <name type="common">Eurasian minnow</name>
    <dbReference type="NCBI Taxonomy" id="58324"/>
    <lineage>
        <taxon>Eukaryota</taxon>
        <taxon>Metazoa</taxon>
        <taxon>Chordata</taxon>
        <taxon>Craniata</taxon>
        <taxon>Vertebrata</taxon>
        <taxon>Euteleostomi</taxon>
        <taxon>Actinopterygii</taxon>
        <taxon>Neopterygii</taxon>
        <taxon>Teleostei</taxon>
        <taxon>Ostariophysi</taxon>
        <taxon>Cypriniformes</taxon>
        <taxon>Leuciscidae</taxon>
        <taxon>Phoxininae</taxon>
        <taxon>Phoxinus</taxon>
    </lineage>
</organism>
<comment type="caution">
    <text evidence="1">The sequence shown here is derived from an EMBL/GenBank/DDBJ whole genome shotgun (WGS) entry which is preliminary data.</text>
</comment>
<gene>
    <name evidence="1" type="ORF">R3I93_016931</name>
</gene>
<evidence type="ECO:0000313" key="2">
    <source>
        <dbReference type="Proteomes" id="UP001364617"/>
    </source>
</evidence>
<dbReference type="Proteomes" id="UP001364617">
    <property type="component" value="Unassembled WGS sequence"/>
</dbReference>
<sequence length="128" mass="13839">MENMLLTLSDSQGAITLTVSKEIAERIKNDKTYAAYIMQQVRSATQKQADTTHCPASLSQCGPSVTLSQLPPPRPASLSQCPPPAIDNTVSLVKCPVETRKINVTQSSIPFNAVRISRNPTKSSDGRI</sequence>
<protein>
    <submittedName>
        <fullName evidence="1">Uncharacterized protein</fullName>
    </submittedName>
</protein>
<dbReference type="EMBL" id="JAYKXH010000018">
    <property type="protein sequence ID" value="KAK7136727.1"/>
    <property type="molecule type" value="Genomic_DNA"/>
</dbReference>
<keyword evidence="2" id="KW-1185">Reference proteome</keyword>
<evidence type="ECO:0000313" key="1">
    <source>
        <dbReference type="EMBL" id="KAK7136727.1"/>
    </source>
</evidence>
<name>A0AAN9GXN2_9TELE</name>
<reference evidence="1 2" key="1">
    <citation type="submission" date="2024-02" db="EMBL/GenBank/DDBJ databases">
        <title>Chromosome-level genome assembly of the Eurasian Minnow (Phoxinus phoxinus).</title>
        <authorList>
            <person name="Oriowo T.O."/>
            <person name="Martin S."/>
            <person name="Stange M."/>
            <person name="Chrysostomakis Y."/>
            <person name="Brown T."/>
            <person name="Winkler S."/>
            <person name="Kukowka S."/>
            <person name="Myers E.W."/>
            <person name="Bohne A."/>
        </authorList>
    </citation>
    <scope>NUCLEOTIDE SEQUENCE [LARGE SCALE GENOMIC DNA]</scope>
    <source>
        <strain evidence="1">ZFMK-TIS-60720</strain>
        <tissue evidence="1">Whole Organism</tissue>
    </source>
</reference>
<accession>A0AAN9GXN2</accession>
<proteinExistence type="predicted"/>
<dbReference type="AlphaFoldDB" id="A0AAN9GXN2"/>